<name>A0A5J4YSI1_PORPP</name>
<evidence type="ECO:0000313" key="2">
    <source>
        <dbReference type="Proteomes" id="UP000324585"/>
    </source>
</evidence>
<reference evidence="2" key="1">
    <citation type="journal article" date="2019" name="Nat. Commun.">
        <title>Expansion of phycobilisome linker gene families in mesophilic red algae.</title>
        <authorList>
            <person name="Lee J."/>
            <person name="Kim D."/>
            <person name="Bhattacharya D."/>
            <person name="Yoon H.S."/>
        </authorList>
    </citation>
    <scope>NUCLEOTIDE SEQUENCE [LARGE SCALE GENOMIC DNA]</scope>
    <source>
        <strain evidence="2">CCMP 1328</strain>
    </source>
</reference>
<evidence type="ECO:0000313" key="1">
    <source>
        <dbReference type="EMBL" id="KAA8493870.1"/>
    </source>
</evidence>
<protein>
    <submittedName>
        <fullName evidence="1">Uncharacterized protein</fullName>
    </submittedName>
</protein>
<keyword evidence="2" id="KW-1185">Reference proteome</keyword>
<dbReference type="Proteomes" id="UP000324585">
    <property type="component" value="Unassembled WGS sequence"/>
</dbReference>
<dbReference type="OrthoDB" id="10690468at2759"/>
<gene>
    <name evidence="1" type="ORF">FVE85_5007</name>
</gene>
<organism evidence="1 2">
    <name type="scientific">Porphyridium purpureum</name>
    <name type="common">Red alga</name>
    <name type="synonym">Porphyridium cruentum</name>
    <dbReference type="NCBI Taxonomy" id="35688"/>
    <lineage>
        <taxon>Eukaryota</taxon>
        <taxon>Rhodophyta</taxon>
        <taxon>Bangiophyceae</taxon>
        <taxon>Porphyridiales</taxon>
        <taxon>Porphyridiaceae</taxon>
        <taxon>Porphyridium</taxon>
    </lineage>
</organism>
<dbReference type="AlphaFoldDB" id="A0A5J4YSI1"/>
<accession>A0A5J4YSI1</accession>
<sequence length="150" mass="16266">MTKLDAEGHVVRFDADEICLGAHLPNAKRWLVFTPNVHGMYTARVCRADLVHTTDPEFEKGGTSKEGWSSCRAGPSFAKAGASSLAIVAELLQLIKHGLDVLEPVDVHTLMEKQRDGVILSLMSVEHKHGASDALKKIKARIVAGGNQQD</sequence>
<proteinExistence type="predicted"/>
<comment type="caution">
    <text evidence="1">The sequence shown here is derived from an EMBL/GenBank/DDBJ whole genome shotgun (WGS) entry which is preliminary data.</text>
</comment>
<dbReference type="EMBL" id="VRMN01000006">
    <property type="protein sequence ID" value="KAA8493870.1"/>
    <property type="molecule type" value="Genomic_DNA"/>
</dbReference>